<proteinExistence type="predicted"/>
<dbReference type="Proteomes" id="UP000549911">
    <property type="component" value="Unassembled WGS sequence"/>
</dbReference>
<protein>
    <recommendedName>
        <fullName evidence="3">Bacterial Ig-like domain-containing protein</fullName>
    </recommendedName>
</protein>
<gene>
    <name evidence="4" type="ORF">F4692_001948</name>
</gene>
<reference evidence="4 5" key="2">
    <citation type="submission" date="2020-08" db="EMBL/GenBank/DDBJ databases">
        <title>The Agave Microbiome: Exploring the role of microbial communities in plant adaptations to desert environments.</title>
        <authorList>
            <person name="Partida-Martinez L.P."/>
        </authorList>
    </citation>
    <scope>NUCLEOTIDE SEQUENCE [LARGE SCALE GENOMIC DNA]</scope>
    <source>
        <strain evidence="4 5">AT2.17</strain>
    </source>
</reference>
<evidence type="ECO:0000313" key="4">
    <source>
        <dbReference type="EMBL" id="NYE36815.1"/>
    </source>
</evidence>
<dbReference type="InterPro" id="IPR044016">
    <property type="entry name" value="Big_13"/>
</dbReference>
<dbReference type="PANTHER" id="PTHR34677:SF3">
    <property type="entry name" value="BACTERIAL IG-LIKE DOMAIN-CONTAINING PROTEIN"/>
    <property type="match status" value="1"/>
</dbReference>
<evidence type="ECO:0000313" key="5">
    <source>
        <dbReference type="Proteomes" id="UP000549911"/>
    </source>
</evidence>
<organism evidence="4 5">
    <name type="scientific">Nocardioides cavernae</name>
    <dbReference type="NCBI Taxonomy" id="1921566"/>
    <lineage>
        <taxon>Bacteria</taxon>
        <taxon>Bacillati</taxon>
        <taxon>Actinomycetota</taxon>
        <taxon>Actinomycetes</taxon>
        <taxon>Propionibacteriales</taxon>
        <taxon>Nocardioidaceae</taxon>
        <taxon>Nocardioides</taxon>
    </lineage>
</organism>
<keyword evidence="2" id="KW-0732">Signal</keyword>
<dbReference type="GO" id="GO:0005975">
    <property type="term" value="P:carbohydrate metabolic process"/>
    <property type="evidence" value="ECO:0007669"/>
    <property type="project" value="UniProtKB-ARBA"/>
</dbReference>
<dbReference type="AlphaFoldDB" id="A0A7Y9H2M7"/>
<accession>A0A7Y9H2M7</accession>
<feature type="region of interest" description="Disordered" evidence="1">
    <location>
        <begin position="242"/>
        <end position="266"/>
    </location>
</feature>
<dbReference type="InterPro" id="IPR013783">
    <property type="entry name" value="Ig-like_fold"/>
</dbReference>
<dbReference type="Pfam" id="PF19077">
    <property type="entry name" value="Big_13"/>
    <property type="match status" value="1"/>
</dbReference>
<feature type="chain" id="PRO_5031436829" description="Bacterial Ig-like domain-containing protein" evidence="2">
    <location>
        <begin position="36"/>
        <end position="855"/>
    </location>
</feature>
<comment type="caution">
    <text evidence="4">The sequence shown here is derived from an EMBL/GenBank/DDBJ whole genome shotgun (WGS) entry which is preliminary data.</text>
</comment>
<evidence type="ECO:0000259" key="3">
    <source>
        <dbReference type="Pfam" id="PF19077"/>
    </source>
</evidence>
<evidence type="ECO:0000256" key="2">
    <source>
        <dbReference type="SAM" id="SignalP"/>
    </source>
</evidence>
<reference evidence="4 5" key="1">
    <citation type="submission" date="2020-07" db="EMBL/GenBank/DDBJ databases">
        <authorList>
            <person name="Partida-Martinez L."/>
            <person name="Huntemann M."/>
            <person name="Clum A."/>
            <person name="Wang J."/>
            <person name="Palaniappan K."/>
            <person name="Ritter S."/>
            <person name="Chen I.-M."/>
            <person name="Stamatis D."/>
            <person name="Reddy T."/>
            <person name="O'Malley R."/>
            <person name="Daum C."/>
            <person name="Shapiro N."/>
            <person name="Ivanova N."/>
            <person name="Kyrpides N."/>
            <person name="Woyke T."/>
        </authorList>
    </citation>
    <scope>NUCLEOTIDE SEQUENCE [LARGE SCALE GENOMIC DNA]</scope>
    <source>
        <strain evidence="4 5">AT2.17</strain>
    </source>
</reference>
<dbReference type="RefSeq" id="WP_179619451.1">
    <property type="nucleotide sequence ID" value="NZ_JACCBW010000002.1"/>
</dbReference>
<evidence type="ECO:0000256" key="1">
    <source>
        <dbReference type="SAM" id="MobiDB-lite"/>
    </source>
</evidence>
<keyword evidence="5" id="KW-1185">Reference proteome</keyword>
<name>A0A7Y9H2M7_9ACTN</name>
<dbReference type="EMBL" id="JACCBW010000002">
    <property type="protein sequence ID" value="NYE36815.1"/>
    <property type="molecule type" value="Genomic_DNA"/>
</dbReference>
<sequence length="855" mass="90146">MSMPQRPWTRLVRVATATVFSVAGAVALMPSAASAADDPAPGAIVDLPGCTENSMPGGSYTYQGVQLSAPLNVHGGSVGTVNVHNHGIVSAYGDQASLNIYPIYSWDDTGGDSYSATTYGQTMWEGHAALCMNWLDLTNAAGTFHASSQALIVDRSDLQPGDYDVVINVDTVHQPATAYAYIGYSTYRDANTWQQSQDFIAGSGYGGLLDDANTATGAIHRSRESDVLGRYVYRFRNGQRLDTPAPDTTIEAKPADRSSGTGPAFTYDRTGSADHLRFECRLHETGATAGDFATCDDEGTSYDDLADGSYVFEVRAVDTYGGTDASPATATFEVDTTGPVVKLDETPSSLTNDNVPFFTWSSPDADVDDEAYSCHLDRTPSAEPSPWWDCTSGEEITNLGDGDWRFQVKGHDDLGNEGEAVSYDFTIDTDAPVVELTEKPAARGNVTSPAVAWTSADDVDFFECTLDRTDGEGSPWHECASGDELDVTDGDWTFQVRATDVAGNEGEPTSYAFTVDTEKSSVTLTATPKALGNDATPFFGYAADPSTDLDHFMCAVVPVGAQHATPVTCAADGFTSEPLTDGDYHFAVVAVDSAGNESDPASFDFTVDTVAPETTVTSGPAATIGTGAASFGFASSETPATFECRISAATSAAWQPCDGTSKAFTGLTDGTWTFEVRATDAAGNTDATPAARPVKVNLGQPTITAAVSSPTPVSEHGWYRDAVTITYTCNGNGSPLVGACPAPRQVPRAQQGKVVFRAGVTTADGDTASVSTTLFIDKGKPQARIRGFDGRRSYSSMPKPRCKASDPRSGLADCTVSVTKVKRKNGAVFVVVKATATDKAGNVRVVKKQAPFRAA</sequence>
<feature type="signal peptide" evidence="2">
    <location>
        <begin position="1"/>
        <end position="35"/>
    </location>
</feature>
<feature type="domain" description="Bacterial Ig-like" evidence="3">
    <location>
        <begin position="533"/>
        <end position="609"/>
    </location>
</feature>
<dbReference type="Gene3D" id="2.60.40.10">
    <property type="entry name" value="Immunoglobulins"/>
    <property type="match status" value="4"/>
</dbReference>
<dbReference type="PANTHER" id="PTHR34677">
    <property type="match status" value="1"/>
</dbReference>